<protein>
    <submittedName>
        <fullName evidence="2">HET-domain-containing protein</fullName>
    </submittedName>
</protein>
<dbReference type="Pfam" id="PF06985">
    <property type="entry name" value="HET"/>
    <property type="match status" value="1"/>
</dbReference>
<evidence type="ECO:0000313" key="3">
    <source>
        <dbReference type="Proteomes" id="UP001444661"/>
    </source>
</evidence>
<comment type="caution">
    <text evidence="2">The sequence shown here is derived from an EMBL/GenBank/DDBJ whole genome shotgun (WGS) entry which is preliminary data.</text>
</comment>
<dbReference type="Proteomes" id="UP001444661">
    <property type="component" value="Unassembled WGS sequence"/>
</dbReference>
<feature type="domain" description="Heterokaryon incompatibility" evidence="1">
    <location>
        <begin position="232"/>
        <end position="390"/>
    </location>
</feature>
<evidence type="ECO:0000259" key="1">
    <source>
        <dbReference type="Pfam" id="PF06985"/>
    </source>
</evidence>
<dbReference type="PANTHER" id="PTHR33112:SF16">
    <property type="entry name" value="HETEROKARYON INCOMPATIBILITY DOMAIN-CONTAINING PROTEIN"/>
    <property type="match status" value="1"/>
</dbReference>
<name>A0ABR1RW79_9PEZI</name>
<dbReference type="EMBL" id="JAQQWK010000012">
    <property type="protein sequence ID" value="KAK8022156.1"/>
    <property type="molecule type" value="Genomic_DNA"/>
</dbReference>
<organism evidence="2 3">
    <name type="scientific">Apiospora rasikravindrae</name>
    <dbReference type="NCBI Taxonomy" id="990691"/>
    <lineage>
        <taxon>Eukaryota</taxon>
        <taxon>Fungi</taxon>
        <taxon>Dikarya</taxon>
        <taxon>Ascomycota</taxon>
        <taxon>Pezizomycotina</taxon>
        <taxon>Sordariomycetes</taxon>
        <taxon>Xylariomycetidae</taxon>
        <taxon>Amphisphaeriales</taxon>
        <taxon>Apiosporaceae</taxon>
        <taxon>Apiospora</taxon>
    </lineage>
</organism>
<sequence length="658" mass="74690">MWDSYLRETFTIRQFWLIIAGLLSGSGENVRRRWKQVAQTAATTATPSIESLPAADSLCSWCRYSEDHHPSTSAVKRSRGFNKDFRRLKKGAAESCWLCQALLSATQLWRDFDVTIFDRMIQFDAHYNFERFTISGQACFPGVQIYCPEGKPQALRLITDREIPTTALYQSSYNFVSRNLRQCIETHTACHQSQLGLRDALGGEWPKRMLRIDKQRSQVKLVPFELSMASKYMALSYCWGCQKGHLRATSETLPQLCKGVSINSLPRTLEDAVQVAISLGSELIWIDSVCIIQDDPQDLNEEAGKMSSVYAQALLTIIANSSSSCNEGFLSKRRQESIHLTNVRVSDQATEVRARVVHDWGHHRGGSHAHESHYSKWVDPVDKRAWTLQERLLSTRYVTYTSGEIQWGCQTLRDCECGQPLYGKSDEQLEPDDQWFAVLEEYSNRRLSVHTDKLTALAGIARKMSIDLTWQHYAAGIWIDQQANALWARGLLWRSYPVYRKDEDFPSLPTTYTAPTYSWASIIGKVIHYPIDSDKDYKYPTKVLDVAINHASPDGFGGVSGGHIRLVGPLLQAKIRWNKTDSYPDLKPKFHVEGFHKGFSMGGQLDVALEKITLKDGSTSVRRRKTQPSTETESTTEAECEEAVVFVLPIRVHPYPKI</sequence>
<gene>
    <name evidence="2" type="ORF">PG993_012923</name>
</gene>
<accession>A0ABR1RW79</accession>
<evidence type="ECO:0000313" key="2">
    <source>
        <dbReference type="EMBL" id="KAK8022156.1"/>
    </source>
</evidence>
<dbReference type="PANTHER" id="PTHR33112">
    <property type="entry name" value="DOMAIN PROTEIN, PUTATIVE-RELATED"/>
    <property type="match status" value="1"/>
</dbReference>
<reference evidence="2 3" key="1">
    <citation type="submission" date="2023-01" db="EMBL/GenBank/DDBJ databases">
        <title>Analysis of 21 Apiospora genomes using comparative genomics revels a genus with tremendous synthesis potential of carbohydrate active enzymes and secondary metabolites.</title>
        <authorList>
            <person name="Sorensen T."/>
        </authorList>
    </citation>
    <scope>NUCLEOTIDE SEQUENCE [LARGE SCALE GENOMIC DNA]</scope>
    <source>
        <strain evidence="2 3">CBS 33761</strain>
    </source>
</reference>
<proteinExistence type="predicted"/>
<feature type="non-terminal residue" evidence="2">
    <location>
        <position position="658"/>
    </location>
</feature>
<keyword evidence="3" id="KW-1185">Reference proteome</keyword>
<dbReference type="InterPro" id="IPR010730">
    <property type="entry name" value="HET"/>
</dbReference>